<dbReference type="AlphaFoldDB" id="A0A2M8LC08"/>
<proteinExistence type="predicted"/>
<organism evidence="2 3">
    <name type="scientific">Candidatus Terrybacteria bacterium CG10_big_fil_rev_8_21_14_0_10_41_10</name>
    <dbReference type="NCBI Taxonomy" id="1975026"/>
    <lineage>
        <taxon>Bacteria</taxon>
        <taxon>Candidatus Terryibacteriota</taxon>
    </lineage>
</organism>
<keyword evidence="1" id="KW-0472">Membrane</keyword>
<evidence type="ECO:0000313" key="3">
    <source>
        <dbReference type="Proteomes" id="UP000230959"/>
    </source>
</evidence>
<sequence length="182" mass="19376">MKVFKVLKKALGNRHYFAIAVVVSVTSVVLTILLPNWKLVLEILSSNGSFWEEIKTIVNLLGAFKTNFTAWARVYLVIISVLFGINVSIIIYYIKDKRKKFGGNATAIGAGGIASGVLGAGCGACGTFAFGSLLSSVGGGWLVSFLPFGGQEIKIFSIALLVFSIYFAAKNSGKPSVCALKI</sequence>
<feature type="transmembrane region" description="Helical" evidence="1">
    <location>
        <begin position="74"/>
        <end position="94"/>
    </location>
</feature>
<accession>A0A2M8LC08</accession>
<reference evidence="3" key="1">
    <citation type="submission" date="2017-09" db="EMBL/GenBank/DDBJ databases">
        <title>Depth-based differentiation of microbial function through sediment-hosted aquifers and enrichment of novel symbionts in the deep terrestrial subsurface.</title>
        <authorList>
            <person name="Probst A.J."/>
            <person name="Ladd B."/>
            <person name="Jarett J.K."/>
            <person name="Geller-Mcgrath D.E."/>
            <person name="Sieber C.M.K."/>
            <person name="Emerson J.B."/>
            <person name="Anantharaman K."/>
            <person name="Thomas B.C."/>
            <person name="Malmstrom R."/>
            <person name="Stieglmeier M."/>
            <person name="Klingl A."/>
            <person name="Woyke T."/>
            <person name="Ryan C.M."/>
            <person name="Banfield J.F."/>
        </authorList>
    </citation>
    <scope>NUCLEOTIDE SEQUENCE [LARGE SCALE GENOMIC DNA]</scope>
</reference>
<feature type="transmembrane region" description="Helical" evidence="1">
    <location>
        <begin position="153"/>
        <end position="169"/>
    </location>
</feature>
<gene>
    <name evidence="2" type="ORF">COV02_00125</name>
</gene>
<feature type="transmembrane region" description="Helical" evidence="1">
    <location>
        <begin position="16"/>
        <end position="37"/>
    </location>
</feature>
<feature type="transmembrane region" description="Helical" evidence="1">
    <location>
        <begin position="106"/>
        <end position="133"/>
    </location>
</feature>
<dbReference type="Proteomes" id="UP000230959">
    <property type="component" value="Unassembled WGS sequence"/>
</dbReference>
<keyword evidence="1" id="KW-0812">Transmembrane</keyword>
<evidence type="ECO:0000313" key="2">
    <source>
        <dbReference type="EMBL" id="PJE74139.1"/>
    </source>
</evidence>
<evidence type="ECO:0000256" key="1">
    <source>
        <dbReference type="SAM" id="Phobius"/>
    </source>
</evidence>
<name>A0A2M8LC08_9BACT</name>
<comment type="caution">
    <text evidence="2">The sequence shown here is derived from an EMBL/GenBank/DDBJ whole genome shotgun (WGS) entry which is preliminary data.</text>
</comment>
<protein>
    <submittedName>
        <fullName evidence="2">Uncharacterized protein</fullName>
    </submittedName>
</protein>
<keyword evidence="1" id="KW-1133">Transmembrane helix</keyword>
<dbReference type="EMBL" id="PFER01000002">
    <property type="protein sequence ID" value="PJE74139.1"/>
    <property type="molecule type" value="Genomic_DNA"/>
</dbReference>